<dbReference type="Gene3D" id="3.30.160.60">
    <property type="entry name" value="Classic Zinc Finger"/>
    <property type="match status" value="2"/>
</dbReference>
<evidence type="ECO:0000256" key="13">
    <source>
        <dbReference type="ARBA" id="ARBA00023242"/>
    </source>
</evidence>
<keyword evidence="9" id="KW-0862">Zinc</keyword>
<evidence type="ECO:0000256" key="14">
    <source>
        <dbReference type="ARBA" id="ARBA00029814"/>
    </source>
</evidence>
<comment type="caution">
    <text evidence="20">The sequence shown here is derived from an EMBL/GenBank/DDBJ whole genome shotgun (WGS) entry which is preliminary data.</text>
</comment>
<feature type="compositionally biased region" description="Basic residues" evidence="18">
    <location>
        <begin position="375"/>
        <end position="384"/>
    </location>
</feature>
<dbReference type="Pfam" id="PF01902">
    <property type="entry name" value="Diphthami_syn_2"/>
    <property type="match status" value="1"/>
</dbReference>
<dbReference type="GO" id="GO:0008270">
    <property type="term" value="F:zinc ion binding"/>
    <property type="evidence" value="ECO:0007669"/>
    <property type="project" value="UniProtKB-KW"/>
</dbReference>
<evidence type="ECO:0000256" key="8">
    <source>
        <dbReference type="ARBA" id="ARBA00022771"/>
    </source>
</evidence>
<dbReference type="NCBIfam" id="TIGR00290">
    <property type="entry name" value="MJ0570_dom"/>
    <property type="match status" value="1"/>
</dbReference>
<dbReference type="PANTHER" id="PTHR12196:SF2">
    <property type="entry name" value="DIPHTHINE--AMMONIA LIGASE"/>
    <property type="match status" value="1"/>
</dbReference>
<dbReference type="PANTHER" id="PTHR12196">
    <property type="entry name" value="DOMAIN OF UNKNOWN FUNCTION 71 DUF71 -CONTAINING PROTEIN"/>
    <property type="match status" value="1"/>
</dbReference>
<dbReference type="InterPro" id="IPR036236">
    <property type="entry name" value="Znf_C2H2_sf"/>
</dbReference>
<keyword evidence="6" id="KW-0479">Metal-binding</keyword>
<dbReference type="GO" id="GO:0017183">
    <property type="term" value="P:protein histidyl modification to diphthamide"/>
    <property type="evidence" value="ECO:0007669"/>
    <property type="project" value="TreeGrafter"/>
</dbReference>
<dbReference type="PROSITE" id="PS50157">
    <property type="entry name" value="ZINC_FINGER_C2H2_2"/>
    <property type="match status" value="2"/>
</dbReference>
<evidence type="ECO:0000256" key="3">
    <source>
        <dbReference type="ARBA" id="ARBA00012089"/>
    </source>
</evidence>
<dbReference type="Proteomes" id="UP001153618">
    <property type="component" value="Unassembled WGS sequence"/>
</dbReference>
<name>A0A9W4MWQ4_PENOL</name>
<dbReference type="InterPro" id="IPR002761">
    <property type="entry name" value="Diphthami_syn_dom"/>
</dbReference>
<dbReference type="CDD" id="cd06156">
    <property type="entry name" value="eu_AANH_C_2"/>
    <property type="match status" value="1"/>
</dbReference>
<dbReference type="OrthoDB" id="686384at2759"/>
<dbReference type="SMART" id="SM00355">
    <property type="entry name" value="ZnF_C2H2"/>
    <property type="match status" value="2"/>
</dbReference>
<organism evidence="20 21">
    <name type="scientific">Penicillium olsonii</name>
    <dbReference type="NCBI Taxonomy" id="99116"/>
    <lineage>
        <taxon>Eukaryota</taxon>
        <taxon>Fungi</taxon>
        <taxon>Dikarya</taxon>
        <taxon>Ascomycota</taxon>
        <taxon>Pezizomycotina</taxon>
        <taxon>Eurotiomycetes</taxon>
        <taxon>Eurotiomycetidae</taxon>
        <taxon>Eurotiales</taxon>
        <taxon>Aspergillaceae</taxon>
        <taxon>Penicillium</taxon>
    </lineage>
</organism>
<dbReference type="SUPFAM" id="SSF57667">
    <property type="entry name" value="beta-beta-alpha zinc fingers"/>
    <property type="match status" value="1"/>
</dbReference>
<dbReference type="FunFam" id="3.40.50.620:FF:000145">
    <property type="entry name" value="ATP-binding domain containing protein"/>
    <property type="match status" value="1"/>
</dbReference>
<dbReference type="InterPro" id="IPR013087">
    <property type="entry name" value="Znf_C2H2_type"/>
</dbReference>
<dbReference type="EMBL" id="CAJVOS010000028">
    <property type="protein sequence ID" value="CAG8134526.1"/>
    <property type="molecule type" value="Genomic_DNA"/>
</dbReference>
<evidence type="ECO:0000256" key="18">
    <source>
        <dbReference type="SAM" id="MobiDB-lite"/>
    </source>
</evidence>
<dbReference type="InterPro" id="IPR014729">
    <property type="entry name" value="Rossmann-like_a/b/a_fold"/>
</dbReference>
<evidence type="ECO:0000256" key="15">
    <source>
        <dbReference type="ARBA" id="ARBA00031552"/>
    </source>
</evidence>
<dbReference type="SUPFAM" id="SSF52402">
    <property type="entry name" value="Adenine nucleotide alpha hydrolases-like"/>
    <property type="match status" value="1"/>
</dbReference>
<keyword evidence="11" id="KW-0843">Virulence</keyword>
<evidence type="ECO:0000256" key="17">
    <source>
        <dbReference type="PROSITE-ProRule" id="PRU00042"/>
    </source>
</evidence>
<comment type="catalytic activity">
    <reaction evidence="16">
        <text>diphthine-[translation elongation factor 2] + NH4(+) + ATP = diphthamide-[translation elongation factor 2] + AMP + diphosphate + H(+)</text>
        <dbReference type="Rhea" id="RHEA:19753"/>
        <dbReference type="Rhea" id="RHEA-COMP:10172"/>
        <dbReference type="Rhea" id="RHEA-COMP:10174"/>
        <dbReference type="ChEBI" id="CHEBI:15378"/>
        <dbReference type="ChEBI" id="CHEBI:16692"/>
        <dbReference type="ChEBI" id="CHEBI:28938"/>
        <dbReference type="ChEBI" id="CHEBI:30616"/>
        <dbReference type="ChEBI" id="CHEBI:33019"/>
        <dbReference type="ChEBI" id="CHEBI:82696"/>
        <dbReference type="ChEBI" id="CHEBI:456215"/>
        <dbReference type="EC" id="6.3.1.14"/>
    </reaction>
</comment>
<feature type="domain" description="C2H2-type" evidence="19">
    <location>
        <begin position="469"/>
        <end position="496"/>
    </location>
</feature>
<keyword evidence="7" id="KW-0677">Repeat</keyword>
<evidence type="ECO:0000256" key="11">
    <source>
        <dbReference type="ARBA" id="ARBA00023026"/>
    </source>
</evidence>
<dbReference type="Pfam" id="PF01042">
    <property type="entry name" value="Ribonuc_L-PSP"/>
    <property type="match status" value="1"/>
</dbReference>
<accession>A0A9W4MWQ4</accession>
<gene>
    <name evidence="20" type="ORF">POLS_LOCUS5606</name>
</gene>
<evidence type="ECO:0000256" key="1">
    <source>
        <dbReference type="ARBA" id="ARBA00004123"/>
    </source>
</evidence>
<dbReference type="EC" id="6.3.1.14" evidence="3"/>
<keyword evidence="12" id="KW-0804">Transcription</keyword>
<sequence length="1455" mass="159189">MDSTYMTSVQGQPFTYYDQQRGHYQSDIPYYGQMQYGAQEQPVYSQPVMNMHQMATTNAFRGATMNLTPIASPQPSQMKPTIIVQQGSPALMPLDTRFIGHDMYSFPSTPPLSASGSSISSPPSANGALPTPITDTFFGFDKVEGVKEGCETEVHQEILANPEWARSDSPPMTPVFIHPPSLIHSHSDLLSATSCPSLSPSPSPVPTDILASQSLGSGQSFCDPRQLTVEPSVNVPAQDLPPLPTLSCEEEQPRAVVGSASVTLPVNENPSPSFSASTQDPLSGLPTFDSFSDLDSDDELNRLVEFHPATNAVFMDKRQRVNAYPVEDDGFLSEHSLEDTDDSETFVPNGLPSFEWTHAHSHAEHEDEVVEEPKTKKRSTRKTRKSVDEEAEAKAQAACDSSADCCSDDGSVEDSSESAPVSVNRRGRKQSLTEDPSKTFVCTLCSRRFRRQEHLKRHYRSLHTQDKPFECNECGKKFSRSDNLAQHARTHAGGSIVMGVLDTSDSGSVSYDDQHDAGALGQVMYDQSEVTGAPSVDRRAAKKRKRDLLSTGSSTSLVLIWFWRPGILHLGITWASAPRRFFTGHISGTARKWFGARIWAEESGGEKKNRKKSATLSKKKIPHNNMDVAAMSTLSLFHPILSPYSVLRTVFRHTGLFIIFDVLRAFHSGACSRSCIELSLSINKVGTPKSAPRCPHPDLLLQNPIPASMSAPTASGLNVIALISGGKDSLYSILHCISNGHKVVALANLYPEPTQTSRDDDEDIDSFMYQTIGHSVIPLYEQALRIPLYRQPISGGAVDTARIYGNVTNDKDETESLVPLLQRIKQAHPEANAVSAGAILSTYQRTRIENVANRLGLVPLAWLWMYPSLPPPEARKLDPLAIGQTGLLEDMAAVKCDARIIKVASGGLDSGFLWENVSGAESGGRIMRRRITKAMSRFAGAEDIRGAVLGEGGEYETLALDGPGFLWKERIEVGAKEERAGDGGVAFVKLRQAHCTAKSDRDVADGVKPSDVRRPGLLDGAFESVLGSRLDVSWSGGSRKRASLARSPAWSGCEHVHRLTGSSWTISNIIAPEAGPGPGEQMKGIVQKVEQILKSFNHAESGPRSTEDIVFATVLLNSMADFGSMNDIYVSMFGKPNPPARVTVACGDRLPSNVKVMISFAVDLGARERRQGLHVQSRSYWAPANIGPYSQAMSIPLRNPSRLVYIAGQIPLDPASMEMTQVPGPWHEGYCLRALLSLQHLWRIGEAMQVDWWLGAVAFLIGDEHTDDQAQVAWSLWEKMHTLPDNEDDDDDDGPQLDPWDIKYGRRTEDLTDHAVSGLPKFTALVESTTSIPPFLAVQVDQLPRGSDIEWQGLGSRCDQAKQDIKGAIASTTVDGQFKYTSIEIDAGSSIEILEQSLRSVIETHCRDSRLSQAVLYTTHSLSETSWPGQVVPCRSVWGREGRRLTAGVVLQQLT</sequence>
<evidence type="ECO:0000259" key="19">
    <source>
        <dbReference type="PROSITE" id="PS50157"/>
    </source>
</evidence>
<dbReference type="CDD" id="cd01994">
    <property type="entry name" value="AANH_PF0828-like"/>
    <property type="match status" value="1"/>
</dbReference>
<dbReference type="GO" id="GO:0005634">
    <property type="term" value="C:nucleus"/>
    <property type="evidence" value="ECO:0007669"/>
    <property type="project" value="UniProtKB-SubCell"/>
</dbReference>
<dbReference type="Gene3D" id="3.90.1490.10">
    <property type="entry name" value="putative n-type atp pyrophosphatase, domain 2"/>
    <property type="match status" value="1"/>
</dbReference>
<keyword evidence="10" id="KW-0805">Transcription regulation</keyword>
<feature type="region of interest" description="Disordered" evidence="18">
    <location>
        <begin position="410"/>
        <end position="432"/>
    </location>
</feature>
<dbReference type="CDD" id="cd06155">
    <property type="entry name" value="eu_AANH_C_1"/>
    <property type="match status" value="1"/>
</dbReference>
<evidence type="ECO:0000256" key="16">
    <source>
        <dbReference type="ARBA" id="ARBA00048108"/>
    </source>
</evidence>
<keyword evidence="8 17" id="KW-0863">Zinc-finger</keyword>
<evidence type="ECO:0000256" key="10">
    <source>
        <dbReference type="ARBA" id="ARBA00023015"/>
    </source>
</evidence>
<proteinExistence type="predicted"/>
<dbReference type="InterPro" id="IPR006175">
    <property type="entry name" value="YjgF/YER057c/UK114"/>
</dbReference>
<feature type="region of interest" description="Disordered" evidence="18">
    <location>
        <begin position="333"/>
        <end position="395"/>
    </location>
</feature>
<evidence type="ECO:0000256" key="9">
    <source>
        <dbReference type="ARBA" id="ARBA00022833"/>
    </source>
</evidence>
<feature type="domain" description="C2H2-type" evidence="19">
    <location>
        <begin position="440"/>
        <end position="468"/>
    </location>
</feature>
<dbReference type="Gene3D" id="3.40.50.620">
    <property type="entry name" value="HUPs"/>
    <property type="match status" value="1"/>
</dbReference>
<protein>
    <recommendedName>
        <fullName evidence="4">Diphthine--ammonia ligase</fullName>
        <ecNumber evidence="3">6.3.1.14</ecNumber>
    </recommendedName>
    <alternativeName>
        <fullName evidence="14">Diphthamide synthase</fullName>
    </alternativeName>
    <alternativeName>
        <fullName evidence="15">Diphthamide synthetase</fullName>
    </alternativeName>
</protein>
<dbReference type="GO" id="GO:0005737">
    <property type="term" value="C:cytoplasm"/>
    <property type="evidence" value="ECO:0007669"/>
    <property type="project" value="UniProtKB-SubCell"/>
</dbReference>
<evidence type="ECO:0000256" key="12">
    <source>
        <dbReference type="ARBA" id="ARBA00023163"/>
    </source>
</evidence>
<dbReference type="PROSITE" id="PS00028">
    <property type="entry name" value="ZINC_FINGER_C2H2_1"/>
    <property type="match status" value="2"/>
</dbReference>
<reference evidence="20" key="1">
    <citation type="submission" date="2021-07" db="EMBL/GenBank/DDBJ databases">
        <authorList>
            <person name="Branca A.L. A."/>
        </authorList>
    </citation>
    <scope>NUCLEOTIDE SEQUENCE</scope>
</reference>
<evidence type="ECO:0000256" key="2">
    <source>
        <dbReference type="ARBA" id="ARBA00004496"/>
    </source>
</evidence>
<evidence type="ECO:0000256" key="7">
    <source>
        <dbReference type="ARBA" id="ARBA00022737"/>
    </source>
</evidence>
<keyword evidence="21" id="KW-1185">Reference proteome</keyword>
<evidence type="ECO:0000313" key="21">
    <source>
        <dbReference type="Proteomes" id="UP001153618"/>
    </source>
</evidence>
<dbReference type="Pfam" id="PF00096">
    <property type="entry name" value="zf-C2H2"/>
    <property type="match status" value="2"/>
</dbReference>
<dbReference type="InterPro" id="IPR030662">
    <property type="entry name" value="DPH6/MJ0570"/>
</dbReference>
<comment type="subcellular location">
    <subcellularLocation>
        <location evidence="2">Cytoplasm</location>
    </subcellularLocation>
    <subcellularLocation>
        <location evidence="1">Nucleus</location>
    </subcellularLocation>
</comment>
<keyword evidence="5" id="KW-0963">Cytoplasm</keyword>
<dbReference type="SUPFAM" id="SSF55298">
    <property type="entry name" value="YjgF-like"/>
    <property type="match status" value="2"/>
</dbReference>
<evidence type="ECO:0000256" key="6">
    <source>
        <dbReference type="ARBA" id="ARBA00022723"/>
    </source>
</evidence>
<dbReference type="InterPro" id="IPR035959">
    <property type="entry name" value="RutC-like_sf"/>
</dbReference>
<dbReference type="GO" id="GO:0017178">
    <property type="term" value="F:diphthine-ammonia ligase activity"/>
    <property type="evidence" value="ECO:0007669"/>
    <property type="project" value="UniProtKB-EC"/>
</dbReference>
<dbReference type="FunFam" id="3.30.160.60:FF:000243">
    <property type="entry name" value="Probable transcription factor steA"/>
    <property type="match status" value="1"/>
</dbReference>
<evidence type="ECO:0000256" key="4">
    <source>
        <dbReference type="ARBA" id="ARBA00018426"/>
    </source>
</evidence>
<keyword evidence="13" id="KW-0539">Nucleus</keyword>
<evidence type="ECO:0000313" key="20">
    <source>
        <dbReference type="EMBL" id="CAG8134526.1"/>
    </source>
</evidence>
<evidence type="ECO:0000256" key="5">
    <source>
        <dbReference type="ARBA" id="ARBA00022490"/>
    </source>
</evidence>
<dbReference type="FunFam" id="3.30.160.60:FF:000141">
    <property type="entry name" value="C2H2 zinc finger protein"/>
    <property type="match status" value="1"/>
</dbReference>
<dbReference type="Gene3D" id="3.30.1330.40">
    <property type="entry name" value="RutC-like"/>
    <property type="match status" value="2"/>
</dbReference>